<dbReference type="PRINTS" id="PR02012">
    <property type="entry name" value="RCMTNOP2"/>
</dbReference>
<feature type="compositionally biased region" description="Basic and acidic residues" evidence="8">
    <location>
        <begin position="587"/>
        <end position="596"/>
    </location>
</feature>
<organism evidence="10 11">
    <name type="scientific">Puccinia triticina</name>
    <dbReference type="NCBI Taxonomy" id="208348"/>
    <lineage>
        <taxon>Eukaryota</taxon>
        <taxon>Fungi</taxon>
        <taxon>Dikarya</taxon>
        <taxon>Basidiomycota</taxon>
        <taxon>Pucciniomycotina</taxon>
        <taxon>Pucciniomycetes</taxon>
        <taxon>Pucciniales</taxon>
        <taxon>Pucciniaceae</taxon>
        <taxon>Puccinia</taxon>
    </lineage>
</organism>
<keyword evidence="6 7" id="KW-0694">RNA-binding</keyword>
<dbReference type="Pfam" id="PF01189">
    <property type="entry name" value="Methyltr_RsmB-F"/>
    <property type="match status" value="1"/>
</dbReference>
<evidence type="ECO:0000256" key="3">
    <source>
        <dbReference type="ARBA" id="ARBA00022603"/>
    </source>
</evidence>
<sequence>MGGFGFKSRHKQSAPEPLKVKGKSKDPKNVDSELTGEGPKGKSRSKVPRSGGKSVASKIKQRNLRQQEEAQEKELLKSKNSKKQTSQDSDSDEGLEEARKAFFSTKDLVEPQNDMDLSDDQHDHQSASGSENSHAGSLEELNVSEASGGIEGSAIPDDEDDEADAKNDDEVAEGSDSFGEGSDNQEDVDDNALDADIMNHSKGIPDLRKLYSRIQESVRVLGNWSVLGKKAKGKSRADVTEQTLNDVCEYFGYNAFLSDLLWQLFDPEEALAFFEANETARPVTIRTNTLRTNRRDLAQSLINRGVNLEPIGKWSKVGLQVFESSVPIGATPEYLAGHYMLQAASSFLPVIALNPQPGEKCLDMSAAPGGKTTFMAAMMKNTGKLFANDSSKARCKSLMANVSRMGCHNVIISNHDARDFPKVMGGFNRVLLDAPCSGTGVISKDASVKNNKSERDLLLLSHLQKQLILCAIDSVSPHSPNGGYLVYSTCSVTVEENESVIDYALKKRPNVKLVDTGIGFGKDGFVRFRGKIFNPSLKLTKRFYPHVHNVDGFFVAKLKVNPKPKTAPIQGDDDAEGNLSQDDEPDEKQKATKENNEPVGFDDSEDAEIIASAKISQLKAKGIHVTRPNPEKKESKRRRSEEQDGAAVKQSKKRPSDEHDPVEELFTEHLCLFGCLASSILLSVPAGSLPSATSLNPVSPGPHPSHPIPSSSVWIALYTMPMCPSCQKVKVTRCKILRTGDADYGREYVACSACSSRWFLDDPNRPVGLVSDKPRQSIWKKLGTWGAPNNVPDSSGVLRAATYVLPPVHEYPSLLVPISTPVRRSNLVPPAGPTPTSPAAPPPVSPASGPSELDLPPPPPPPEPEIDPIPPTEQVDIPERNLDDPAPAADQTEPPVEDTPPSQKGVEPHPTEQPTTAPEQPDEKPEPAPEEIISESQPNQATSIHEIPQQPDDQTSTPASNYDSEERARFEMLSRIASSPRPPSRASPYHPEEDPQVPSHPPSIRGSEKQSFTPLKTSSEPISPELQHLRETLLRIVSTPCPPTPKVYPTLLSPKTTRDEATCTSPPADEREVAEYNQRISARLDEAILNSPFISKENPKTPRPERWDDPEGWDESPRISGHKSPASKLSDAHSSRHSTRHPQSPRQSSHISPRSAKSPEPARSTSRMSRSTPHADDEVPLPGRFPTPKSSQLKSEGGSERRRQGASPYSTSLKSPAPSAPLPMTPSHYTGSVAGNRTPKRVSIASSAKSPLFG</sequence>
<feature type="region of interest" description="Disordered" evidence="8">
    <location>
        <begin position="1"/>
        <end position="189"/>
    </location>
</feature>
<dbReference type="PANTHER" id="PTHR22807">
    <property type="entry name" value="NOP2 YEAST -RELATED NOL1/NOP2/FMU SUN DOMAIN-CONTAINING"/>
    <property type="match status" value="1"/>
</dbReference>
<feature type="compositionally biased region" description="Polar residues" evidence="8">
    <location>
        <begin position="1141"/>
        <end position="1152"/>
    </location>
</feature>
<feature type="compositionally biased region" description="Basic and acidic residues" evidence="8">
    <location>
        <begin position="1097"/>
        <end position="1109"/>
    </location>
</feature>
<evidence type="ECO:0000256" key="2">
    <source>
        <dbReference type="ARBA" id="ARBA00022517"/>
    </source>
</evidence>
<dbReference type="InterPro" id="IPR023267">
    <property type="entry name" value="RCMT"/>
</dbReference>
<evidence type="ECO:0000313" key="11">
    <source>
        <dbReference type="Proteomes" id="UP001164743"/>
    </source>
</evidence>
<keyword evidence="2" id="KW-0690">Ribosome biogenesis</keyword>
<dbReference type="PRINTS" id="PR02008">
    <property type="entry name" value="RCMTFAMILY"/>
</dbReference>
<feature type="compositionally biased region" description="Polar residues" evidence="8">
    <location>
        <begin position="126"/>
        <end position="135"/>
    </location>
</feature>
<feature type="compositionally biased region" description="Basic and acidic residues" evidence="8">
    <location>
        <begin position="65"/>
        <end position="77"/>
    </location>
</feature>
<feature type="compositionally biased region" description="Polar residues" evidence="8">
    <location>
        <begin position="1244"/>
        <end position="1254"/>
    </location>
</feature>
<dbReference type="InterPro" id="IPR029063">
    <property type="entry name" value="SAM-dependent_MTases_sf"/>
</dbReference>
<dbReference type="NCBIfam" id="TIGR00446">
    <property type="entry name" value="nop2p"/>
    <property type="match status" value="1"/>
</dbReference>
<feature type="compositionally biased region" description="Polar residues" evidence="8">
    <location>
        <begin position="951"/>
        <end position="962"/>
    </location>
</feature>
<reference evidence="10" key="1">
    <citation type="submission" date="2022-10" db="EMBL/GenBank/DDBJ databases">
        <title>Puccinia triticina Genome sequencing and assembly.</title>
        <authorList>
            <person name="Li C."/>
        </authorList>
    </citation>
    <scope>NUCLEOTIDE SEQUENCE</scope>
    <source>
        <strain evidence="10">Pt15</strain>
    </source>
</reference>
<keyword evidence="5 7" id="KW-0949">S-adenosyl-L-methionine</keyword>
<feature type="compositionally biased region" description="Polar residues" evidence="8">
    <location>
        <begin position="1009"/>
        <end position="1021"/>
    </location>
</feature>
<evidence type="ECO:0000256" key="4">
    <source>
        <dbReference type="ARBA" id="ARBA00022679"/>
    </source>
</evidence>
<proteinExistence type="inferred from homology"/>
<name>A0ABY7CGC6_9BASI</name>
<feature type="binding site" evidence="7">
    <location>
        <position position="389"/>
    </location>
    <ligand>
        <name>S-adenosyl-L-methionine</name>
        <dbReference type="ChEBI" id="CHEBI:59789"/>
    </ligand>
</feature>
<dbReference type="PANTHER" id="PTHR22807:SF30">
    <property type="entry name" value="28S RRNA (CYTOSINE(4447)-C(5))-METHYLTRANSFERASE-RELATED"/>
    <property type="match status" value="1"/>
</dbReference>
<feature type="domain" description="SAM-dependent MTase RsmB/NOP-type" evidence="9">
    <location>
        <begin position="273"/>
        <end position="561"/>
    </location>
</feature>
<dbReference type="GeneID" id="77808824"/>
<feature type="compositionally biased region" description="Pro residues" evidence="8">
    <location>
        <begin position="830"/>
        <end position="845"/>
    </location>
</feature>
<feature type="region of interest" description="Disordered" evidence="8">
    <location>
        <begin position="826"/>
        <end position="1024"/>
    </location>
</feature>
<feature type="compositionally biased region" description="Pro residues" evidence="8">
    <location>
        <begin position="855"/>
        <end position="871"/>
    </location>
</feature>
<evidence type="ECO:0000256" key="5">
    <source>
        <dbReference type="ARBA" id="ARBA00022691"/>
    </source>
</evidence>
<dbReference type="Proteomes" id="UP001164743">
    <property type="component" value="Chromosome 3A"/>
</dbReference>
<dbReference type="SUPFAM" id="SSF53335">
    <property type="entry name" value="S-adenosyl-L-methionine-dependent methyltransferases"/>
    <property type="match status" value="1"/>
</dbReference>
<feature type="binding site" evidence="7">
    <location>
        <begin position="365"/>
        <end position="371"/>
    </location>
    <ligand>
        <name>S-adenosyl-L-methionine</name>
        <dbReference type="ChEBI" id="CHEBI:59789"/>
    </ligand>
</feature>
<feature type="compositionally biased region" description="Basic and acidic residues" evidence="8">
    <location>
        <begin position="629"/>
        <end position="642"/>
    </location>
</feature>
<evidence type="ECO:0000259" key="9">
    <source>
        <dbReference type="PROSITE" id="PS51686"/>
    </source>
</evidence>
<dbReference type="Gene3D" id="3.40.50.150">
    <property type="entry name" value="Vaccinia Virus protein VP39"/>
    <property type="match status" value="1"/>
</dbReference>
<feature type="region of interest" description="Disordered" evidence="8">
    <location>
        <begin position="620"/>
        <end position="660"/>
    </location>
</feature>
<comment type="subcellular location">
    <subcellularLocation>
        <location evidence="1">Nucleus</location>
        <location evidence="1">Nucleolus</location>
    </subcellularLocation>
</comment>
<feature type="region of interest" description="Disordered" evidence="8">
    <location>
        <begin position="1038"/>
        <end position="1254"/>
    </location>
</feature>
<comment type="similarity">
    <text evidence="7">Belongs to the class I-like SAM-binding methyltransferase superfamily. RsmB/NOP family.</text>
</comment>
<evidence type="ECO:0000313" key="10">
    <source>
        <dbReference type="EMBL" id="WAQ83542.1"/>
    </source>
</evidence>
<dbReference type="InterPro" id="IPR049560">
    <property type="entry name" value="MeTrfase_RsmB-F_NOP2_cat"/>
</dbReference>
<feature type="compositionally biased region" description="Polar residues" evidence="8">
    <location>
        <begin position="1163"/>
        <end position="1172"/>
    </location>
</feature>
<feature type="active site" description="Nucleophile" evidence="7">
    <location>
        <position position="490"/>
    </location>
</feature>
<protein>
    <recommendedName>
        <fullName evidence="9">SAM-dependent MTase RsmB/NOP-type domain-containing protein</fullName>
    </recommendedName>
</protein>
<keyword evidence="4 7" id="KW-0808">Transferase</keyword>
<gene>
    <name evidence="10" type="ORF">PtA15_3A913</name>
</gene>
<evidence type="ECO:0000256" key="1">
    <source>
        <dbReference type="ARBA" id="ARBA00004604"/>
    </source>
</evidence>
<evidence type="ECO:0000256" key="7">
    <source>
        <dbReference type="PROSITE-ProRule" id="PRU01023"/>
    </source>
</evidence>
<dbReference type="RefSeq" id="XP_053019097.1">
    <property type="nucleotide sequence ID" value="XM_053167929.1"/>
</dbReference>
<feature type="compositionally biased region" description="Acidic residues" evidence="8">
    <location>
        <begin position="571"/>
        <end position="586"/>
    </location>
</feature>
<dbReference type="InterPro" id="IPR001678">
    <property type="entry name" value="MeTrfase_RsmB-F_NOP2_dom"/>
</dbReference>
<keyword evidence="3 7" id="KW-0489">Methyltransferase</keyword>
<accession>A0ABY7CGC6</accession>
<evidence type="ECO:0000256" key="8">
    <source>
        <dbReference type="SAM" id="MobiDB-lite"/>
    </source>
</evidence>
<evidence type="ECO:0000256" key="6">
    <source>
        <dbReference type="ARBA" id="ARBA00022884"/>
    </source>
</evidence>
<feature type="region of interest" description="Disordered" evidence="8">
    <location>
        <begin position="564"/>
        <end position="604"/>
    </location>
</feature>
<dbReference type="InterPro" id="IPR023273">
    <property type="entry name" value="RCMT_NOP2"/>
</dbReference>
<dbReference type="Gene3D" id="3.30.70.1170">
    <property type="entry name" value="Sun protein, domain 3"/>
    <property type="match status" value="1"/>
</dbReference>
<keyword evidence="11" id="KW-1185">Reference proteome</keyword>
<dbReference type="PROSITE" id="PS51686">
    <property type="entry name" value="SAM_MT_RSMB_NOP"/>
    <property type="match status" value="1"/>
</dbReference>
<dbReference type="InterPro" id="IPR011023">
    <property type="entry name" value="Nop2p"/>
</dbReference>
<feature type="binding site" evidence="7">
    <location>
        <position position="433"/>
    </location>
    <ligand>
        <name>S-adenosyl-L-methionine</name>
        <dbReference type="ChEBI" id="CHEBI:59789"/>
    </ligand>
</feature>
<dbReference type="EMBL" id="CP110423">
    <property type="protein sequence ID" value="WAQ83542.1"/>
    <property type="molecule type" value="Genomic_DNA"/>
</dbReference>
<feature type="binding site" evidence="7">
    <location>
        <position position="416"/>
    </location>
    <ligand>
        <name>S-adenosyl-L-methionine</name>
        <dbReference type="ChEBI" id="CHEBI:59789"/>
    </ligand>
</feature>